<dbReference type="EMBL" id="FRDM01000051">
    <property type="protein sequence ID" value="SHN88654.1"/>
    <property type="molecule type" value="Genomic_DNA"/>
</dbReference>
<sequence length="304" mass="33771">MEADLDTLATALYARTDDLLKAAPERRPWRPAVGIAPRLSDAELITLAVLQALLGFTSQARWLRFAAEQLRPLFPYLPGQPGYNKRLRGALPLLRRVIRDLAADTDLWTDPVWLVDSTPVECARSRPAARRSDLAGAAGYGYCASHSRYFWGLRLHLIATLHGLPVGFALSGAKADERQVLLDLLGSDPALVPSHPGQLLITDEHYYGRRFEAELADAGLTLLRRPRRGEPERPGGSLFRPLRQTIESVFDTLKGQLDLELHGGHTPAGVLIRVLQRLLALTAAIWHNDHTGQTVRRSLRAYDH</sequence>
<reference evidence="2 3" key="1">
    <citation type="submission" date="2016-12" db="EMBL/GenBank/DDBJ databases">
        <authorList>
            <person name="Song W.-J."/>
            <person name="Kurnit D.M."/>
        </authorList>
    </citation>
    <scope>NUCLEOTIDE SEQUENCE [LARGE SCALE GENOMIC DNA]</scope>
    <source>
        <strain evidence="2 3">DSM 43162</strain>
    </source>
</reference>
<dbReference type="NCBIfam" id="NF033520">
    <property type="entry name" value="transpos_IS982"/>
    <property type="match status" value="1"/>
</dbReference>
<evidence type="ECO:0000259" key="1">
    <source>
        <dbReference type="Pfam" id="PF01609"/>
    </source>
</evidence>
<proteinExistence type="predicted"/>
<dbReference type="OrthoDB" id="4962032at2"/>
<dbReference type="RefSeq" id="WP_072921001.1">
    <property type="nucleotide sequence ID" value="NZ_FRDM01000051.1"/>
</dbReference>
<protein>
    <submittedName>
        <fullName evidence="2">Transposase DDE domain-containing protein</fullName>
    </submittedName>
</protein>
<dbReference type="Pfam" id="PF01609">
    <property type="entry name" value="DDE_Tnp_1"/>
    <property type="match status" value="1"/>
</dbReference>
<name>A0A1M7V0C9_9ACTN</name>
<dbReference type="GO" id="GO:0004803">
    <property type="term" value="F:transposase activity"/>
    <property type="evidence" value="ECO:0007669"/>
    <property type="project" value="InterPro"/>
</dbReference>
<organism evidence="2 3">
    <name type="scientific">Geodermatophilus obscurus</name>
    <dbReference type="NCBI Taxonomy" id="1861"/>
    <lineage>
        <taxon>Bacteria</taxon>
        <taxon>Bacillati</taxon>
        <taxon>Actinomycetota</taxon>
        <taxon>Actinomycetes</taxon>
        <taxon>Geodermatophilales</taxon>
        <taxon>Geodermatophilaceae</taxon>
        <taxon>Geodermatophilus</taxon>
    </lineage>
</organism>
<evidence type="ECO:0000313" key="2">
    <source>
        <dbReference type="EMBL" id="SHN88654.1"/>
    </source>
</evidence>
<gene>
    <name evidence="2" type="ORF">SAMN05660350_04640</name>
</gene>
<feature type="domain" description="Transposase IS4-like" evidence="1">
    <location>
        <begin position="110"/>
        <end position="281"/>
    </location>
</feature>
<dbReference type="GO" id="GO:0006313">
    <property type="term" value="P:DNA transposition"/>
    <property type="evidence" value="ECO:0007669"/>
    <property type="project" value="InterPro"/>
</dbReference>
<evidence type="ECO:0000313" key="3">
    <source>
        <dbReference type="Proteomes" id="UP000184428"/>
    </source>
</evidence>
<accession>A0A1M7V0C9</accession>
<dbReference type="AlphaFoldDB" id="A0A1M7V0C9"/>
<dbReference type="GO" id="GO:0003677">
    <property type="term" value="F:DNA binding"/>
    <property type="evidence" value="ECO:0007669"/>
    <property type="project" value="InterPro"/>
</dbReference>
<dbReference type="InterPro" id="IPR002559">
    <property type="entry name" value="Transposase_11"/>
</dbReference>
<dbReference type="Proteomes" id="UP000184428">
    <property type="component" value="Unassembled WGS sequence"/>
</dbReference>